<dbReference type="AlphaFoldDB" id="A0A7S3IXY2"/>
<accession>A0A7S3IXY2</accession>
<proteinExistence type="predicted"/>
<reference evidence="1" key="1">
    <citation type="submission" date="2021-01" db="EMBL/GenBank/DDBJ databases">
        <authorList>
            <person name="Corre E."/>
            <person name="Pelletier E."/>
            <person name="Niang G."/>
            <person name="Scheremetjew M."/>
            <person name="Finn R."/>
            <person name="Kale V."/>
            <person name="Holt S."/>
            <person name="Cochrane G."/>
            <person name="Meng A."/>
            <person name="Brown T."/>
            <person name="Cohen L."/>
        </authorList>
    </citation>
    <scope>NUCLEOTIDE SEQUENCE</scope>
    <source>
        <strain evidence="1">S3</strain>
    </source>
</reference>
<name>A0A7S3IXY2_9SPIT</name>
<sequence length="103" mass="11925">MKSFVDRNKQQTLDNFEAIKNERALVSKLREAVTFCKHDVGVGHAIVAKELSTEERIDVEKCLVKNYLVPNGWDYFGKRDVIYLDLMSPDHIASQKIQTYVKH</sequence>
<organism evidence="1">
    <name type="scientific">Strombidium inclinatum</name>
    <dbReference type="NCBI Taxonomy" id="197538"/>
    <lineage>
        <taxon>Eukaryota</taxon>
        <taxon>Sar</taxon>
        <taxon>Alveolata</taxon>
        <taxon>Ciliophora</taxon>
        <taxon>Intramacronucleata</taxon>
        <taxon>Spirotrichea</taxon>
        <taxon>Oligotrichia</taxon>
        <taxon>Strombidiidae</taxon>
        <taxon>Strombidium</taxon>
    </lineage>
</organism>
<gene>
    <name evidence="1" type="ORF">SINC0208_LOCUS15494</name>
</gene>
<protein>
    <submittedName>
        <fullName evidence="1">Uncharacterized protein</fullName>
    </submittedName>
</protein>
<dbReference type="EMBL" id="HBIH01038375">
    <property type="protein sequence ID" value="CAE0334855.1"/>
    <property type="molecule type" value="Transcribed_RNA"/>
</dbReference>
<evidence type="ECO:0000313" key="1">
    <source>
        <dbReference type="EMBL" id="CAE0334855.1"/>
    </source>
</evidence>